<feature type="region of interest" description="Disordered" evidence="1">
    <location>
        <begin position="378"/>
        <end position="401"/>
    </location>
</feature>
<evidence type="ECO:0000313" key="2">
    <source>
        <dbReference type="EMBL" id="TFK88221.1"/>
    </source>
</evidence>
<name>A0A5C3PFZ7_9APHY</name>
<sequence length="401" mass="45751">MNPEDLPEKPPSEPESEEITVTVSLKAQGEGVNILHPGYNRTLFSLPAFRSDSDYGSSSDTRGTPGHYGVIHHPIGLLDVGTYFYHLNDHPGPANEYPVVTDFAAWKFPDMLPAHWSESRGPQSQEPVERPQKTCGKGEPGPSVASAAENARCIITKDSSSCVKTFLVSKDQEDWFAVHDMARYGHDREAEAGIDDTANIISLRCDVRDCLDRHGFVLHPHPHPKPAKNGSRISAISRRYVSYVVEWGETEYADLFHGRAATMPEYVHVAEQFLYARFAHTVIQLLRRHELYWEWDPAATVPVQTDITRTQEARRSRLRAEQEWRRKWKESKQRYRDRGSRSGPDEDEDEAYARPVFHTDIAAEDKEWETTWHKISPQFSEDVEHPPEGDLYGVWTHPETP</sequence>
<evidence type="ECO:0000313" key="3">
    <source>
        <dbReference type="Proteomes" id="UP000308197"/>
    </source>
</evidence>
<organism evidence="2 3">
    <name type="scientific">Polyporus arcularius HHB13444</name>
    <dbReference type="NCBI Taxonomy" id="1314778"/>
    <lineage>
        <taxon>Eukaryota</taxon>
        <taxon>Fungi</taxon>
        <taxon>Dikarya</taxon>
        <taxon>Basidiomycota</taxon>
        <taxon>Agaricomycotina</taxon>
        <taxon>Agaricomycetes</taxon>
        <taxon>Polyporales</taxon>
        <taxon>Polyporaceae</taxon>
        <taxon>Polyporus</taxon>
    </lineage>
</organism>
<feature type="compositionally biased region" description="Basic and acidic residues" evidence="1">
    <location>
        <begin position="335"/>
        <end position="344"/>
    </location>
</feature>
<evidence type="ECO:0000256" key="1">
    <source>
        <dbReference type="SAM" id="MobiDB-lite"/>
    </source>
</evidence>
<gene>
    <name evidence="2" type="ORF">K466DRAFT_564900</name>
</gene>
<dbReference type="AlphaFoldDB" id="A0A5C3PFZ7"/>
<evidence type="ECO:0008006" key="4">
    <source>
        <dbReference type="Google" id="ProtNLM"/>
    </source>
</evidence>
<reference evidence="2 3" key="1">
    <citation type="journal article" date="2019" name="Nat. Ecol. Evol.">
        <title>Megaphylogeny resolves global patterns of mushroom evolution.</title>
        <authorList>
            <person name="Varga T."/>
            <person name="Krizsan K."/>
            <person name="Foldi C."/>
            <person name="Dima B."/>
            <person name="Sanchez-Garcia M."/>
            <person name="Sanchez-Ramirez S."/>
            <person name="Szollosi G.J."/>
            <person name="Szarkandi J.G."/>
            <person name="Papp V."/>
            <person name="Albert L."/>
            <person name="Andreopoulos W."/>
            <person name="Angelini C."/>
            <person name="Antonin V."/>
            <person name="Barry K.W."/>
            <person name="Bougher N.L."/>
            <person name="Buchanan P."/>
            <person name="Buyck B."/>
            <person name="Bense V."/>
            <person name="Catcheside P."/>
            <person name="Chovatia M."/>
            <person name="Cooper J."/>
            <person name="Damon W."/>
            <person name="Desjardin D."/>
            <person name="Finy P."/>
            <person name="Geml J."/>
            <person name="Haridas S."/>
            <person name="Hughes K."/>
            <person name="Justo A."/>
            <person name="Karasinski D."/>
            <person name="Kautmanova I."/>
            <person name="Kiss B."/>
            <person name="Kocsube S."/>
            <person name="Kotiranta H."/>
            <person name="LaButti K.M."/>
            <person name="Lechner B.E."/>
            <person name="Liimatainen K."/>
            <person name="Lipzen A."/>
            <person name="Lukacs Z."/>
            <person name="Mihaltcheva S."/>
            <person name="Morgado L.N."/>
            <person name="Niskanen T."/>
            <person name="Noordeloos M.E."/>
            <person name="Ohm R.A."/>
            <person name="Ortiz-Santana B."/>
            <person name="Ovrebo C."/>
            <person name="Racz N."/>
            <person name="Riley R."/>
            <person name="Savchenko A."/>
            <person name="Shiryaev A."/>
            <person name="Soop K."/>
            <person name="Spirin V."/>
            <person name="Szebenyi C."/>
            <person name="Tomsovsky M."/>
            <person name="Tulloss R.E."/>
            <person name="Uehling J."/>
            <person name="Grigoriev I.V."/>
            <person name="Vagvolgyi C."/>
            <person name="Papp T."/>
            <person name="Martin F.M."/>
            <person name="Miettinen O."/>
            <person name="Hibbett D.S."/>
            <person name="Nagy L.G."/>
        </authorList>
    </citation>
    <scope>NUCLEOTIDE SEQUENCE [LARGE SCALE GENOMIC DNA]</scope>
    <source>
        <strain evidence="2 3">HHB13444</strain>
    </source>
</reference>
<keyword evidence="3" id="KW-1185">Reference proteome</keyword>
<feature type="region of interest" description="Disordered" evidence="1">
    <location>
        <begin position="335"/>
        <end position="356"/>
    </location>
</feature>
<dbReference type="Proteomes" id="UP000308197">
    <property type="component" value="Unassembled WGS sequence"/>
</dbReference>
<proteinExistence type="predicted"/>
<feature type="region of interest" description="Disordered" evidence="1">
    <location>
        <begin position="116"/>
        <end position="144"/>
    </location>
</feature>
<accession>A0A5C3PFZ7</accession>
<dbReference type="InParanoid" id="A0A5C3PFZ7"/>
<dbReference type="EMBL" id="ML211121">
    <property type="protein sequence ID" value="TFK88221.1"/>
    <property type="molecule type" value="Genomic_DNA"/>
</dbReference>
<protein>
    <recommendedName>
        <fullName evidence="4">HNH nuclease domain-containing protein</fullName>
    </recommendedName>
</protein>